<name>A0A975FWB8_9CAUL</name>
<dbReference type="Gene3D" id="3.40.630.30">
    <property type="match status" value="1"/>
</dbReference>
<dbReference type="InterPro" id="IPR000182">
    <property type="entry name" value="GNAT_dom"/>
</dbReference>
<gene>
    <name evidence="2" type="ORF">KCG34_12885</name>
</gene>
<dbReference type="SUPFAM" id="SSF55729">
    <property type="entry name" value="Acyl-CoA N-acyltransferases (Nat)"/>
    <property type="match status" value="1"/>
</dbReference>
<reference evidence="2" key="1">
    <citation type="submission" date="2021-04" db="EMBL/GenBank/DDBJ databases">
        <title>The complete genome sequence of Caulobacter sp. S6.</title>
        <authorList>
            <person name="Tang Y."/>
            <person name="Ouyang W."/>
            <person name="Liu Q."/>
            <person name="Huang B."/>
            <person name="Guo Z."/>
            <person name="Lei P."/>
        </authorList>
    </citation>
    <scope>NUCLEOTIDE SEQUENCE</scope>
    <source>
        <strain evidence="2">S6</strain>
    </source>
</reference>
<organism evidence="2 3">
    <name type="scientific">Phenylobacterium montanum</name>
    <dbReference type="NCBI Taxonomy" id="2823693"/>
    <lineage>
        <taxon>Bacteria</taxon>
        <taxon>Pseudomonadati</taxon>
        <taxon>Pseudomonadota</taxon>
        <taxon>Alphaproteobacteria</taxon>
        <taxon>Caulobacterales</taxon>
        <taxon>Caulobacteraceae</taxon>
        <taxon>Phenylobacterium</taxon>
    </lineage>
</organism>
<dbReference type="AlphaFoldDB" id="A0A975FWB8"/>
<dbReference type="InterPro" id="IPR051531">
    <property type="entry name" value="N-acetyltransferase"/>
</dbReference>
<evidence type="ECO:0000313" key="2">
    <source>
        <dbReference type="EMBL" id="QUD86003.1"/>
    </source>
</evidence>
<dbReference type="KEGG" id="caul:KCG34_12885"/>
<feature type="domain" description="N-acetyltransferase" evidence="1">
    <location>
        <begin position="7"/>
        <end position="167"/>
    </location>
</feature>
<evidence type="ECO:0000259" key="1">
    <source>
        <dbReference type="PROSITE" id="PS51186"/>
    </source>
</evidence>
<accession>A0A975FWB8</accession>
<dbReference type="PROSITE" id="PS51186">
    <property type="entry name" value="GNAT"/>
    <property type="match status" value="1"/>
</dbReference>
<dbReference type="RefSeq" id="WP_211936055.1">
    <property type="nucleotide sequence ID" value="NZ_CP073078.1"/>
</dbReference>
<dbReference type="Pfam" id="PF13302">
    <property type="entry name" value="Acetyltransf_3"/>
    <property type="match status" value="1"/>
</dbReference>
<sequence>MIETARLILRAPVDADRDAIAVLNADPRVGESLGGVRSRAESDALVDRIQACIAKHGYGFWVAERKADGLLVGLIGLLPLEPGDLPLYPGVEIGWRLSPAAWGGGYATEGATAALAWGFANLPVDEIVSFTASTNMKSQAVMRRIGMERDETRDFEHPRLAEGDPLRPHVVFCKRR</sequence>
<dbReference type="EMBL" id="CP073078">
    <property type="protein sequence ID" value="QUD86003.1"/>
    <property type="molecule type" value="Genomic_DNA"/>
</dbReference>
<evidence type="ECO:0000313" key="3">
    <source>
        <dbReference type="Proteomes" id="UP000676409"/>
    </source>
</evidence>
<dbReference type="GO" id="GO:0016747">
    <property type="term" value="F:acyltransferase activity, transferring groups other than amino-acyl groups"/>
    <property type="evidence" value="ECO:0007669"/>
    <property type="project" value="InterPro"/>
</dbReference>
<dbReference type="PANTHER" id="PTHR43792">
    <property type="entry name" value="GNAT FAMILY, PUTATIVE (AFU_ORTHOLOGUE AFUA_3G00765)-RELATED-RELATED"/>
    <property type="match status" value="1"/>
</dbReference>
<dbReference type="InterPro" id="IPR016181">
    <property type="entry name" value="Acyl_CoA_acyltransferase"/>
</dbReference>
<dbReference type="PANTHER" id="PTHR43792:SF1">
    <property type="entry name" value="N-ACETYLTRANSFERASE DOMAIN-CONTAINING PROTEIN"/>
    <property type="match status" value="1"/>
</dbReference>
<dbReference type="Proteomes" id="UP000676409">
    <property type="component" value="Chromosome"/>
</dbReference>
<proteinExistence type="predicted"/>
<protein>
    <submittedName>
        <fullName evidence="2">GNAT family N-acetyltransferase</fullName>
    </submittedName>
</protein>
<keyword evidence="3" id="KW-1185">Reference proteome</keyword>